<proteinExistence type="predicted"/>
<accession>A0A410T7Q7</accession>
<feature type="region of interest" description="Disordered" evidence="1">
    <location>
        <begin position="176"/>
        <end position="196"/>
    </location>
</feature>
<reference evidence="2 3" key="1">
    <citation type="submission" date="2018-11" db="EMBL/GenBank/DDBJ databases">
        <authorList>
            <person name="Teng T."/>
        </authorList>
    </citation>
    <scope>NUCLEOTIDE SEQUENCE [LARGE SCALE GENOMIC DNA]</scope>
</reference>
<gene>
    <name evidence="2" type="ORF">Henu3_gp82</name>
</gene>
<name>A0A410T7Q7_9CAUD</name>
<protein>
    <submittedName>
        <fullName evidence="2">Uncharacterized protein</fullName>
    </submittedName>
</protein>
<dbReference type="Proteomes" id="UP000290904">
    <property type="component" value="Segment"/>
</dbReference>
<evidence type="ECO:0000313" key="3">
    <source>
        <dbReference type="Proteomes" id="UP000290904"/>
    </source>
</evidence>
<feature type="compositionally biased region" description="Basic and acidic residues" evidence="1">
    <location>
        <begin position="179"/>
        <end position="193"/>
    </location>
</feature>
<dbReference type="EMBL" id="MK224497">
    <property type="protein sequence ID" value="QAU05014.1"/>
    <property type="molecule type" value="Genomic_DNA"/>
</dbReference>
<evidence type="ECO:0000256" key="1">
    <source>
        <dbReference type="SAM" id="MobiDB-lite"/>
    </source>
</evidence>
<keyword evidence="3" id="KW-1185">Reference proteome</keyword>
<sequence length="289" mass="30223">MFSAITLRNVTASTLPSLIILPSSSALTRYSSCSHWKIGRPRSDSMFRSSVNALPDVWTLLKIAPMSARFVPAIAAVSPANFRYSVSSTPGLMPAATADAAEVAASSRPNAVPSTASFAFDRIASTFCVSLPRPISFERASSIAVNRRIPDASAPPTTAVSPAPATVAAVLRPRPIAEPTREPMPRASRDRFDSSCAETPRPMSAACSPALTSLPAVCPADRAPSVRIIRPTSAPLDSMPRASSRPAFLPTACAPLVSISGATLRPRSACSAALRMPGASLLVSGRIVR</sequence>
<organism evidence="2 3">
    <name type="scientific">Mycobacterium phage Henu3</name>
    <dbReference type="NCBI Taxonomy" id="2492961"/>
    <lineage>
        <taxon>Viruses</taxon>
        <taxon>Duplodnaviria</taxon>
        <taxon>Heunggongvirae</taxon>
        <taxon>Uroviricota</taxon>
        <taxon>Caudoviricetes</taxon>
        <taxon>Weiservirinae</taxon>
        <taxon>Fionnbharthvirus</taxon>
        <taxon>Fionnbharthvirus henu3</taxon>
    </lineage>
</organism>
<evidence type="ECO:0000313" key="2">
    <source>
        <dbReference type="EMBL" id="QAU05014.1"/>
    </source>
</evidence>